<keyword evidence="2" id="KW-1003">Cell membrane</keyword>
<protein>
    <submittedName>
        <fullName evidence="8">ABC transporter permease</fullName>
    </submittedName>
</protein>
<dbReference type="InterPro" id="IPR003838">
    <property type="entry name" value="ABC3_permease_C"/>
</dbReference>
<evidence type="ECO:0000313" key="8">
    <source>
        <dbReference type="EMBL" id="QQL51324.1"/>
    </source>
</evidence>
<gene>
    <name evidence="8" type="ORF">GO620_007730</name>
</gene>
<feature type="domain" description="MacB-like periplasmic core" evidence="7">
    <location>
        <begin position="521"/>
        <end position="643"/>
    </location>
</feature>
<dbReference type="InterPro" id="IPR050250">
    <property type="entry name" value="Macrolide_Exporter_MacB"/>
</dbReference>
<evidence type="ECO:0000259" key="6">
    <source>
        <dbReference type="Pfam" id="PF02687"/>
    </source>
</evidence>
<evidence type="ECO:0000256" key="4">
    <source>
        <dbReference type="ARBA" id="ARBA00022989"/>
    </source>
</evidence>
<comment type="subcellular location">
    <subcellularLocation>
        <location evidence="1">Cell membrane</location>
        <topology evidence="1">Multi-pass membrane protein</topology>
    </subcellularLocation>
</comment>
<dbReference type="Pfam" id="PF12704">
    <property type="entry name" value="MacB_PCD"/>
    <property type="match status" value="2"/>
</dbReference>
<evidence type="ECO:0000256" key="2">
    <source>
        <dbReference type="ARBA" id="ARBA00022475"/>
    </source>
</evidence>
<keyword evidence="5" id="KW-0472">Membrane</keyword>
<dbReference type="PANTHER" id="PTHR30572:SF18">
    <property type="entry name" value="ABC-TYPE MACROLIDE FAMILY EXPORT SYSTEM PERMEASE COMPONENT 2"/>
    <property type="match status" value="1"/>
</dbReference>
<evidence type="ECO:0000313" key="9">
    <source>
        <dbReference type="Proteomes" id="UP000429232"/>
    </source>
</evidence>
<accession>A0A6I4IN77</accession>
<feature type="domain" description="ABC3 transporter permease C-terminal" evidence="6">
    <location>
        <begin position="687"/>
        <end position="797"/>
    </location>
</feature>
<dbReference type="Proteomes" id="UP000429232">
    <property type="component" value="Chromosome"/>
</dbReference>
<dbReference type="Pfam" id="PF02687">
    <property type="entry name" value="FtsX"/>
    <property type="match status" value="2"/>
</dbReference>
<dbReference type="EMBL" id="CP066775">
    <property type="protein sequence ID" value="QQL51324.1"/>
    <property type="molecule type" value="Genomic_DNA"/>
</dbReference>
<dbReference type="GO" id="GO:0005886">
    <property type="term" value="C:plasma membrane"/>
    <property type="evidence" value="ECO:0007669"/>
    <property type="project" value="UniProtKB-SubCell"/>
</dbReference>
<organism evidence="8 9">
    <name type="scientific">Mucilaginibacter ginkgonis</name>
    <dbReference type="NCBI Taxonomy" id="2682091"/>
    <lineage>
        <taxon>Bacteria</taxon>
        <taxon>Pseudomonadati</taxon>
        <taxon>Bacteroidota</taxon>
        <taxon>Sphingobacteriia</taxon>
        <taxon>Sphingobacteriales</taxon>
        <taxon>Sphingobacteriaceae</taxon>
        <taxon>Mucilaginibacter</taxon>
    </lineage>
</organism>
<sequence>MLKNYIKTAWRNLWKGRVFNSMNIVGLAVAVASSTLLLLTVYFEFSYDKFHKNVDNIYQFYTTINHTGVPEKNTAMAVPFARAVKADYPGIKNITRVASGGALVTYGDKQISKGILFADADFFRIFTFPVVEGNAGALTNLNDVVITRSAAKSIFGDQPAVGKSITLKYGEKPQPFLVAGIIDDMPANSSFETDIFVRFENVQGYQENLKHWDNQNHRVYALLSDNANPQSLESSFSPFIHKYFADQLKDLIRDGAKPVFNNDRISLNLVPFKGSHLNTDVSGIQGSPINKTYVIALLVIAVFILLIACINFINLAVARSFIRAREVGVRKTLGAGKWQLLTQFWTETLMICIVAFAIGIALAAFILPGFNAAFRSHISLNMLLQPMQLLSIAGIFIFITAAAGFYPAMLMMRYKTTQVLKGSVNTQKPGQVRNILLVVQFSIATILTICTLITWQQISYLQQKPLGYSKTEVISIPIGQSINGTEAVERFRNQATGQAGIVAVSGGYLNFGRGNDGSANRSILGFNYKGHEIRTHEQGIEYDYVKTLGLKLVAGRDFSKDYPADSNSVVINEKMAAQIDGGKDVVGKYLPMHDDKKPQQVIGIVQDYNFESLHDDIAPMSMEMTRQYAMQYVFVRLKSNNLQNDFKRVKALWNTTFPNTEFNGSWLDENTQRQYKSEQRLSTIFISAAIIAIVISCIGLLAISIMVIVQRTKEIGIRKVLGSSVANIVMLISKEFVRLVLLAAIIAFPIAWFTMHKWLEGFAYRITIHWWIFALATVIALVIAMLTISYQAIRAALANPVRSLKNE</sequence>
<name>A0A6I4IN77_9SPHI</name>
<keyword evidence="3" id="KW-0812">Transmembrane</keyword>
<feature type="domain" description="ABC3 transporter permease C-terminal" evidence="6">
    <location>
        <begin position="299"/>
        <end position="414"/>
    </location>
</feature>
<evidence type="ECO:0000256" key="1">
    <source>
        <dbReference type="ARBA" id="ARBA00004651"/>
    </source>
</evidence>
<evidence type="ECO:0000256" key="5">
    <source>
        <dbReference type="ARBA" id="ARBA00023136"/>
    </source>
</evidence>
<feature type="domain" description="MacB-like periplasmic core" evidence="7">
    <location>
        <begin position="22"/>
        <end position="234"/>
    </location>
</feature>
<proteinExistence type="predicted"/>
<dbReference type="KEGG" id="mgik:GO620_007730"/>
<dbReference type="RefSeq" id="WP_157523963.1">
    <property type="nucleotide sequence ID" value="NZ_CP066775.1"/>
</dbReference>
<evidence type="ECO:0000259" key="7">
    <source>
        <dbReference type="Pfam" id="PF12704"/>
    </source>
</evidence>
<dbReference type="GO" id="GO:0022857">
    <property type="term" value="F:transmembrane transporter activity"/>
    <property type="evidence" value="ECO:0007669"/>
    <property type="project" value="TreeGrafter"/>
</dbReference>
<reference evidence="8 9" key="1">
    <citation type="submission" date="2020-12" db="EMBL/GenBank/DDBJ databases">
        <title>HMF7856_wgs.fasta genome submission.</title>
        <authorList>
            <person name="Kang H."/>
            <person name="Kim H."/>
            <person name="Joh K."/>
        </authorList>
    </citation>
    <scope>NUCLEOTIDE SEQUENCE [LARGE SCALE GENOMIC DNA]</scope>
    <source>
        <strain evidence="8 9">HMF7856</strain>
    </source>
</reference>
<evidence type="ECO:0000256" key="3">
    <source>
        <dbReference type="ARBA" id="ARBA00022692"/>
    </source>
</evidence>
<dbReference type="InterPro" id="IPR025857">
    <property type="entry name" value="MacB_PCD"/>
</dbReference>
<dbReference type="AlphaFoldDB" id="A0A6I4IN77"/>
<keyword evidence="9" id="KW-1185">Reference proteome</keyword>
<dbReference type="PANTHER" id="PTHR30572">
    <property type="entry name" value="MEMBRANE COMPONENT OF TRANSPORTER-RELATED"/>
    <property type="match status" value="1"/>
</dbReference>
<keyword evidence="4" id="KW-1133">Transmembrane helix</keyword>